<keyword evidence="4 9" id="KW-0812">Transmembrane</keyword>
<dbReference type="AlphaFoldDB" id="A7ST97"/>
<evidence type="ECO:0000256" key="9">
    <source>
        <dbReference type="RuleBase" id="RU003755"/>
    </source>
</evidence>
<evidence type="ECO:0000256" key="5">
    <source>
        <dbReference type="ARBA" id="ARBA00022856"/>
    </source>
</evidence>
<evidence type="ECO:0000256" key="8">
    <source>
        <dbReference type="ARBA" id="ARBA00023136"/>
    </source>
</evidence>
<dbReference type="GO" id="GO:0015031">
    <property type="term" value="P:protein transport"/>
    <property type="evidence" value="ECO:0007669"/>
    <property type="project" value="UniProtKB-KW"/>
</dbReference>
<keyword evidence="12" id="KW-1185">Reference proteome</keyword>
<dbReference type="InterPro" id="IPR018456">
    <property type="entry name" value="PTR2_symporter_CS"/>
</dbReference>
<dbReference type="InterPro" id="IPR000109">
    <property type="entry name" value="POT_fam"/>
</dbReference>
<evidence type="ECO:0000256" key="3">
    <source>
        <dbReference type="ARBA" id="ARBA00022448"/>
    </source>
</evidence>
<organism evidence="11 12">
    <name type="scientific">Nematostella vectensis</name>
    <name type="common">Starlet sea anemone</name>
    <dbReference type="NCBI Taxonomy" id="45351"/>
    <lineage>
        <taxon>Eukaryota</taxon>
        <taxon>Metazoa</taxon>
        <taxon>Cnidaria</taxon>
        <taxon>Anthozoa</taxon>
        <taxon>Hexacorallia</taxon>
        <taxon>Actiniaria</taxon>
        <taxon>Edwardsiidae</taxon>
        <taxon>Nematostella</taxon>
    </lineage>
</organism>
<evidence type="ECO:0000256" key="10">
    <source>
        <dbReference type="SAM" id="Phobius"/>
    </source>
</evidence>
<dbReference type="PROSITE" id="PS01023">
    <property type="entry name" value="PTR2_2"/>
    <property type="match status" value="1"/>
</dbReference>
<feature type="non-terminal residue" evidence="11">
    <location>
        <position position="642"/>
    </location>
</feature>
<feature type="transmembrane region" description="Helical" evidence="10">
    <location>
        <begin position="108"/>
        <end position="131"/>
    </location>
</feature>
<feature type="transmembrane region" description="Helical" evidence="10">
    <location>
        <begin position="310"/>
        <end position="331"/>
    </location>
</feature>
<keyword evidence="6" id="KW-0653">Protein transport</keyword>
<feature type="transmembrane region" description="Helical" evidence="10">
    <location>
        <begin position="343"/>
        <end position="365"/>
    </location>
</feature>
<dbReference type="GO" id="GO:0005886">
    <property type="term" value="C:plasma membrane"/>
    <property type="evidence" value="ECO:0000318"/>
    <property type="project" value="GO_Central"/>
</dbReference>
<protein>
    <submittedName>
        <fullName evidence="11">Uncharacterized protein</fullName>
    </submittedName>
</protein>
<dbReference type="EMBL" id="DS469792">
    <property type="protein sequence ID" value="EDO33075.1"/>
    <property type="molecule type" value="Genomic_DNA"/>
</dbReference>
<dbReference type="CDD" id="cd17347">
    <property type="entry name" value="MFS_SLC15A1_2_like"/>
    <property type="match status" value="1"/>
</dbReference>
<feature type="transmembrane region" description="Helical" evidence="10">
    <location>
        <begin position="181"/>
        <end position="201"/>
    </location>
</feature>
<name>A7ST97_NEMVE</name>
<reference evidence="11 12" key="1">
    <citation type="journal article" date="2007" name="Science">
        <title>Sea anemone genome reveals ancestral eumetazoan gene repertoire and genomic organization.</title>
        <authorList>
            <person name="Putnam N.H."/>
            <person name="Srivastava M."/>
            <person name="Hellsten U."/>
            <person name="Dirks B."/>
            <person name="Chapman J."/>
            <person name="Salamov A."/>
            <person name="Terry A."/>
            <person name="Shapiro H."/>
            <person name="Lindquist E."/>
            <person name="Kapitonov V.V."/>
            <person name="Jurka J."/>
            <person name="Genikhovich G."/>
            <person name="Grigoriev I.V."/>
            <person name="Lucas S.M."/>
            <person name="Steele R.E."/>
            <person name="Finnerty J.R."/>
            <person name="Technau U."/>
            <person name="Martindale M.Q."/>
            <person name="Rokhsar D.S."/>
        </authorList>
    </citation>
    <scope>NUCLEOTIDE SEQUENCE [LARGE SCALE GENOMIC DNA]</scope>
    <source>
        <strain evidence="12">CH2 X CH6</strain>
    </source>
</reference>
<dbReference type="FunFam" id="1.20.1250.20:FF:000049">
    <property type="entry name" value="Solute carrier family 15 member 2"/>
    <property type="match status" value="1"/>
</dbReference>
<evidence type="ECO:0000256" key="6">
    <source>
        <dbReference type="ARBA" id="ARBA00022927"/>
    </source>
</evidence>
<dbReference type="InterPro" id="IPR036259">
    <property type="entry name" value="MFS_trans_sf"/>
</dbReference>
<dbReference type="Pfam" id="PF00854">
    <property type="entry name" value="PTR2"/>
    <property type="match status" value="2"/>
</dbReference>
<dbReference type="SUPFAM" id="SSF103473">
    <property type="entry name" value="MFS general substrate transporter"/>
    <property type="match status" value="1"/>
</dbReference>
<dbReference type="PROSITE" id="PS01022">
    <property type="entry name" value="PTR2_1"/>
    <property type="match status" value="1"/>
</dbReference>
<dbReference type="GO" id="GO:0071916">
    <property type="term" value="F:dipeptide transmembrane transporter activity"/>
    <property type="evidence" value="ECO:0000318"/>
    <property type="project" value="GO_Central"/>
</dbReference>
<evidence type="ECO:0000313" key="12">
    <source>
        <dbReference type="Proteomes" id="UP000001593"/>
    </source>
</evidence>
<comment type="subcellular location">
    <subcellularLocation>
        <location evidence="1 9">Membrane</location>
        <topology evidence="1 9">Multi-pass membrane protein</topology>
    </subcellularLocation>
</comment>
<evidence type="ECO:0000256" key="7">
    <source>
        <dbReference type="ARBA" id="ARBA00022989"/>
    </source>
</evidence>
<feature type="non-terminal residue" evidence="11">
    <location>
        <position position="1"/>
    </location>
</feature>
<keyword evidence="7 10" id="KW-1133">Transmembrane helix</keyword>
<dbReference type="eggNOG" id="KOG1237">
    <property type="taxonomic scope" value="Eukaryota"/>
</dbReference>
<feature type="transmembrane region" description="Helical" evidence="10">
    <location>
        <begin position="52"/>
        <end position="73"/>
    </location>
</feature>
<keyword evidence="3 9" id="KW-0813">Transport</keyword>
<feature type="transmembrane region" description="Helical" evidence="10">
    <location>
        <begin position="23"/>
        <end position="40"/>
    </location>
</feature>
<feature type="transmembrane region" description="Helical" evidence="10">
    <location>
        <begin position="586"/>
        <end position="605"/>
    </location>
</feature>
<evidence type="ECO:0000256" key="1">
    <source>
        <dbReference type="ARBA" id="ARBA00004141"/>
    </source>
</evidence>
<dbReference type="OMA" id="KRPHNHS"/>
<keyword evidence="5" id="KW-0571">Peptide transport</keyword>
<sequence length="642" mass="71826">VLSKTGYPISVWYILGNEFCERFSYYGMHAILVIYLTHMLKMDDDSATAVYHAFNMLCYFSPLLGAILADSWLGKYRTILYVSMIYAFGNIVVAITSIPAILAKVKLTGVMIGLLLIAIGTGGIKPCVSAFGGDQFSAAQENLLQSFFSIFYFAINLGSLLSMIVTPILRGDVNCFGNNCYPLAFGVPAILMITSVGLFWCGRKKYKKIPPEGNVVLQVTCAVGCAIKNRFRNKDPSVKKDHWMDWAENDYGAKMISDIKALFKVLFMFLPMPVFWTLFDQQGSRWTLQAEEMDGDLGAFGTLKPDQVQAMNPVFILILIPLFEYAIYPLLSKCNLLVKPLQRMCAGMLLAAISFVFAAFLHIAIQKSRLHVVEPPNGFANLRVINAAPCPLKVSGFGFDTSLAVDKASVYAHVPITLTNLKVESQNCSVAVPEKNFLLKISEHEVNTFVIGTKNKELVGLKVRQVKRPHNHSFKVRVKRPHNHSFKVRVKRPHNYSLKQGRIGSVTTGGREYFLWAVKVCRVGPLQVVCSFQLEMIRYTDVRPMSISMLWQLPQYIVLTSGEVLFSITGLEFAYSQSPVSMKSCIMAAWLLTVSIGNAIVVVFAEARITNNMATEFFFFAGLLAVVMLIFMFMSYYYKYAS</sequence>
<keyword evidence="8 10" id="KW-0472">Membrane</keyword>
<dbReference type="GO" id="GO:0140206">
    <property type="term" value="P:dipeptide import across plasma membrane"/>
    <property type="evidence" value="ECO:0000318"/>
    <property type="project" value="GO_Central"/>
</dbReference>
<feature type="transmembrane region" description="Helical" evidence="10">
    <location>
        <begin position="617"/>
        <end position="638"/>
    </location>
</feature>
<dbReference type="PhylomeDB" id="A7ST97"/>
<dbReference type="HOGENOM" id="CLU_004790_3_0_1"/>
<accession>A7ST97</accession>
<evidence type="ECO:0000256" key="2">
    <source>
        <dbReference type="ARBA" id="ARBA00005982"/>
    </source>
</evidence>
<dbReference type="Gene3D" id="1.20.1250.20">
    <property type="entry name" value="MFS general substrate transporter like domains"/>
    <property type="match status" value="2"/>
</dbReference>
<feature type="transmembrane region" description="Helical" evidence="10">
    <location>
        <begin position="143"/>
        <end position="169"/>
    </location>
</feature>
<feature type="transmembrane region" description="Helical" evidence="10">
    <location>
        <begin position="261"/>
        <end position="279"/>
    </location>
</feature>
<evidence type="ECO:0000313" key="11">
    <source>
        <dbReference type="EMBL" id="EDO33075.1"/>
    </source>
</evidence>
<comment type="similarity">
    <text evidence="2 9">Belongs to the major facilitator superfamily. Proton-dependent oligopeptide transporter (POT/PTR) (TC 2.A.17) family.</text>
</comment>
<dbReference type="Proteomes" id="UP000001593">
    <property type="component" value="Unassembled WGS sequence"/>
</dbReference>
<gene>
    <name evidence="11" type="ORF">NEMVEDRAFT_v1g130842</name>
</gene>
<proteinExistence type="inferred from homology"/>
<dbReference type="InParanoid" id="A7ST97"/>
<dbReference type="PANTHER" id="PTHR11654">
    <property type="entry name" value="OLIGOPEPTIDE TRANSPORTER-RELATED"/>
    <property type="match status" value="1"/>
</dbReference>
<feature type="transmembrane region" description="Helical" evidence="10">
    <location>
        <begin position="80"/>
        <end position="102"/>
    </location>
</feature>
<evidence type="ECO:0000256" key="4">
    <source>
        <dbReference type="ARBA" id="ARBA00022692"/>
    </source>
</evidence>